<name>A0A3L7J430_9HYPH</name>
<sequence length="73" mass="8541">MKPLDATFQYGRERSIVCFWPSSNAMLSHQYLVLWIADDEYWNDGRRQVLAFDDALDVIVLSGGLRFTDELKR</sequence>
<dbReference type="RefSeq" id="WP_121646647.1">
    <property type="nucleotide sequence ID" value="NZ_RCWN01000002.1"/>
</dbReference>
<accession>A0A3L7J430</accession>
<dbReference type="AlphaFoldDB" id="A0A3L7J430"/>
<comment type="caution">
    <text evidence="1">The sequence shown here is derived from an EMBL/GenBank/DDBJ whole genome shotgun (WGS) entry which is preliminary data.</text>
</comment>
<gene>
    <name evidence="1" type="ORF">D8780_14805</name>
</gene>
<evidence type="ECO:0000313" key="2">
    <source>
        <dbReference type="Proteomes" id="UP000281094"/>
    </source>
</evidence>
<evidence type="ECO:0000313" key="1">
    <source>
        <dbReference type="EMBL" id="RLQ85230.1"/>
    </source>
</evidence>
<keyword evidence="2" id="KW-1185">Reference proteome</keyword>
<reference evidence="1 2" key="1">
    <citation type="submission" date="2018-10" db="EMBL/GenBank/DDBJ databases">
        <title>Notoacmeibacter sp. M2BS9Y-3-1, whole genome shotgun sequence.</title>
        <authorList>
            <person name="Tuo L."/>
        </authorList>
    </citation>
    <scope>NUCLEOTIDE SEQUENCE [LARGE SCALE GENOMIC DNA]</scope>
    <source>
        <strain evidence="1 2">M2BS9Y-3-1</strain>
    </source>
</reference>
<organism evidence="1 2">
    <name type="scientific">Notoacmeibacter ruber</name>
    <dbReference type="NCBI Taxonomy" id="2670375"/>
    <lineage>
        <taxon>Bacteria</taxon>
        <taxon>Pseudomonadati</taxon>
        <taxon>Pseudomonadota</taxon>
        <taxon>Alphaproteobacteria</taxon>
        <taxon>Hyphomicrobiales</taxon>
        <taxon>Notoacmeibacteraceae</taxon>
        <taxon>Notoacmeibacter</taxon>
    </lineage>
</organism>
<proteinExistence type="predicted"/>
<dbReference type="Proteomes" id="UP000281094">
    <property type="component" value="Unassembled WGS sequence"/>
</dbReference>
<protein>
    <submittedName>
        <fullName evidence="1">Uncharacterized protein</fullName>
    </submittedName>
</protein>
<dbReference type="EMBL" id="RCWN01000002">
    <property type="protein sequence ID" value="RLQ85230.1"/>
    <property type="molecule type" value="Genomic_DNA"/>
</dbReference>